<protein>
    <submittedName>
        <fullName evidence="2">Uncharacterized protein</fullName>
    </submittedName>
</protein>
<dbReference type="Proteomes" id="UP001498398">
    <property type="component" value="Unassembled WGS sequence"/>
</dbReference>
<evidence type="ECO:0000256" key="1">
    <source>
        <dbReference type="SAM" id="MobiDB-lite"/>
    </source>
</evidence>
<feature type="compositionally biased region" description="Low complexity" evidence="1">
    <location>
        <begin position="152"/>
        <end position="168"/>
    </location>
</feature>
<evidence type="ECO:0000313" key="2">
    <source>
        <dbReference type="EMBL" id="KAK7442975.1"/>
    </source>
</evidence>
<accession>A0ABR1J0T1</accession>
<keyword evidence="3" id="KW-1185">Reference proteome</keyword>
<dbReference type="EMBL" id="JBANRG010000056">
    <property type="protein sequence ID" value="KAK7442975.1"/>
    <property type="molecule type" value="Genomic_DNA"/>
</dbReference>
<organism evidence="2 3">
    <name type="scientific">Marasmiellus scandens</name>
    <dbReference type="NCBI Taxonomy" id="2682957"/>
    <lineage>
        <taxon>Eukaryota</taxon>
        <taxon>Fungi</taxon>
        <taxon>Dikarya</taxon>
        <taxon>Basidiomycota</taxon>
        <taxon>Agaricomycotina</taxon>
        <taxon>Agaricomycetes</taxon>
        <taxon>Agaricomycetidae</taxon>
        <taxon>Agaricales</taxon>
        <taxon>Marasmiineae</taxon>
        <taxon>Omphalotaceae</taxon>
        <taxon>Marasmiellus</taxon>
    </lineage>
</organism>
<proteinExistence type="predicted"/>
<comment type="caution">
    <text evidence="2">The sequence shown here is derived from an EMBL/GenBank/DDBJ whole genome shotgun (WGS) entry which is preliminary data.</text>
</comment>
<sequence length="228" mass="25127">MWVLVIVQDVMPTFFRKLCEEVELWEFKANFYMAKPSKSNHTASLDNESSFESMSIPDSSARSAVFIIGKAHVNLVKKWVEEMIEEDAVDPNLILPEAAISELNVITSVSHSPKIPQDSEHRSPSSLFEPLSSHESLLSTCESLSPLDPEKSPTNSLPNSPSTGQDSSSILSSLILEFDPASQPSHSLLFSQEAQAPGDNYSYFDEVAINEGGILQDLQTPPTTLIHH</sequence>
<feature type="region of interest" description="Disordered" evidence="1">
    <location>
        <begin position="143"/>
        <end position="168"/>
    </location>
</feature>
<name>A0ABR1J0T1_9AGAR</name>
<reference evidence="2 3" key="1">
    <citation type="submission" date="2024-01" db="EMBL/GenBank/DDBJ databases">
        <title>A draft genome for the cacao thread blight pathogen Marasmiellus scandens.</title>
        <authorList>
            <person name="Baruah I.K."/>
            <person name="Leung J."/>
            <person name="Bukari Y."/>
            <person name="Amoako-Attah I."/>
            <person name="Meinhardt L.W."/>
            <person name="Bailey B.A."/>
            <person name="Cohen S.P."/>
        </authorList>
    </citation>
    <scope>NUCLEOTIDE SEQUENCE [LARGE SCALE GENOMIC DNA]</scope>
    <source>
        <strain evidence="2 3">GH-19</strain>
    </source>
</reference>
<gene>
    <name evidence="2" type="ORF">VKT23_015919</name>
</gene>
<evidence type="ECO:0000313" key="3">
    <source>
        <dbReference type="Proteomes" id="UP001498398"/>
    </source>
</evidence>